<gene>
    <name evidence="2" type="ORF">EGR_05196</name>
</gene>
<feature type="region of interest" description="Disordered" evidence="1">
    <location>
        <begin position="160"/>
        <end position="181"/>
    </location>
</feature>
<protein>
    <submittedName>
        <fullName evidence="2">Uncharacterized protein</fullName>
    </submittedName>
</protein>
<dbReference type="RefSeq" id="XP_024351231.1">
    <property type="nucleotide sequence ID" value="XM_024494445.1"/>
</dbReference>
<evidence type="ECO:0000313" key="2">
    <source>
        <dbReference type="EMBL" id="EUB60035.1"/>
    </source>
</evidence>
<feature type="compositionally biased region" description="Pro residues" evidence="1">
    <location>
        <begin position="167"/>
        <end position="180"/>
    </location>
</feature>
<dbReference type="KEGG" id="egl:EGR_05196"/>
<feature type="region of interest" description="Disordered" evidence="1">
    <location>
        <begin position="106"/>
        <end position="127"/>
    </location>
</feature>
<dbReference type="CTD" id="36340911"/>
<reference evidence="2 3" key="1">
    <citation type="journal article" date="2013" name="Nat. Genet.">
        <title>The genome of the hydatid tapeworm Echinococcus granulosus.</title>
        <authorList>
            <person name="Zheng H."/>
            <person name="Zhang W."/>
            <person name="Zhang L."/>
            <person name="Zhang Z."/>
            <person name="Li J."/>
            <person name="Lu G."/>
            <person name="Zhu Y."/>
            <person name="Wang Y."/>
            <person name="Huang Y."/>
            <person name="Liu J."/>
            <person name="Kang H."/>
            <person name="Chen J."/>
            <person name="Wang L."/>
            <person name="Chen A."/>
            <person name="Yu S."/>
            <person name="Gao Z."/>
            <person name="Jin L."/>
            <person name="Gu W."/>
            <person name="Wang Z."/>
            <person name="Zhao L."/>
            <person name="Shi B."/>
            <person name="Wen H."/>
            <person name="Lin R."/>
            <person name="Jones M.K."/>
            <person name="Brejova B."/>
            <person name="Vinar T."/>
            <person name="Zhao G."/>
            <person name="McManus D.P."/>
            <person name="Chen Z."/>
            <person name="Zhou Y."/>
            <person name="Wang S."/>
        </authorList>
    </citation>
    <scope>NUCLEOTIDE SEQUENCE [LARGE SCALE GENOMIC DNA]</scope>
</reference>
<sequence length="507" mass="56559">MRPCRYDGQQTSLTSPFSFWPRYDEEVGWMEEEESGLANGRAKGTANATICNGRARSSSKEIGIKASVWNKKAINIHGSDLKQCDVGRKNIHPCVKSSKASGFAQTTVPTTLSHRSTSKRVPEFASRTPWLERPRSSKVPVSSLRINPATVGAPKCMSRKPLLSLLPDPPPQPQPQPRPRLQPQLCTHAQARTIANNISMRSPRHLHPSSSTTNHTKCCASTPIITLHSHKQKCASHTAASCSSNANPQSSQPRNAFVRRIHHVFDFVHFPFGWKFKKLRDKHGGIFSPPPPPLQSTKLPLEKVAFMHTKMPLTRPLITIQSCDGRCFKIVHRAKRYAMCSNNTNDETKSTSYEEVLYLTPRGGNVFDDSLETVNFIANYGGVRLHSHQVGHACEIVLRFSSLHSLASLQIPQRAALRCYEKKNCRPIDSTPRILPHDSVVKHTPAAQTMSKIMPDTMYNLLSPSTEQEFEMPPVRIATPASPFLSDDNVYCKALGNRCLLDLAYFL</sequence>
<dbReference type="EMBL" id="APAU02000036">
    <property type="protein sequence ID" value="EUB60035.1"/>
    <property type="molecule type" value="Genomic_DNA"/>
</dbReference>
<proteinExistence type="predicted"/>
<dbReference type="Proteomes" id="UP000019149">
    <property type="component" value="Unassembled WGS sequence"/>
</dbReference>
<evidence type="ECO:0000256" key="1">
    <source>
        <dbReference type="SAM" id="MobiDB-lite"/>
    </source>
</evidence>
<evidence type="ECO:0000313" key="3">
    <source>
        <dbReference type="Proteomes" id="UP000019149"/>
    </source>
</evidence>
<accession>W6UF48</accession>
<feature type="compositionally biased region" description="Polar residues" evidence="1">
    <location>
        <begin position="106"/>
        <end position="115"/>
    </location>
</feature>
<keyword evidence="3" id="KW-1185">Reference proteome</keyword>
<dbReference type="AlphaFoldDB" id="W6UF48"/>
<name>W6UF48_ECHGR</name>
<comment type="caution">
    <text evidence="2">The sequence shown here is derived from an EMBL/GenBank/DDBJ whole genome shotgun (WGS) entry which is preliminary data.</text>
</comment>
<dbReference type="OrthoDB" id="10294768at2759"/>
<dbReference type="GeneID" id="36340911"/>
<dbReference type="OMA" id="ICNGRAR"/>
<organism evidence="2 3">
    <name type="scientific">Echinococcus granulosus</name>
    <name type="common">Hydatid tapeworm</name>
    <dbReference type="NCBI Taxonomy" id="6210"/>
    <lineage>
        <taxon>Eukaryota</taxon>
        <taxon>Metazoa</taxon>
        <taxon>Spiralia</taxon>
        <taxon>Lophotrochozoa</taxon>
        <taxon>Platyhelminthes</taxon>
        <taxon>Cestoda</taxon>
        <taxon>Eucestoda</taxon>
        <taxon>Cyclophyllidea</taxon>
        <taxon>Taeniidae</taxon>
        <taxon>Echinococcus</taxon>
        <taxon>Echinococcus granulosus group</taxon>
    </lineage>
</organism>